<dbReference type="InterPro" id="IPR034595">
    <property type="entry name" value="NDUFAF8"/>
</dbReference>
<keyword evidence="2" id="KW-1185">Reference proteome</keyword>
<reference evidence="1 2" key="1">
    <citation type="submission" date="2015-03" db="EMBL/GenBank/DDBJ databases">
        <title>Genomics and transcriptomics of the oil-accumulating basidiomycete yeast T. oleaginosus allow insights into substrate utilization and the diverse evolutionary trajectories of mating systems in fungi.</title>
        <authorList>
            <consortium name="DOE Joint Genome Institute"/>
            <person name="Kourist R."/>
            <person name="Kracht O."/>
            <person name="Bracharz F."/>
            <person name="Lipzen A."/>
            <person name="Nolan M."/>
            <person name="Ohm R."/>
            <person name="Grigoriev I."/>
            <person name="Sun S."/>
            <person name="Heitman J."/>
            <person name="Bruck T."/>
            <person name="Nowrousian M."/>
        </authorList>
    </citation>
    <scope>NUCLEOTIDE SEQUENCE [LARGE SCALE GENOMIC DNA]</scope>
    <source>
        <strain evidence="1 2">IBC0246</strain>
    </source>
</reference>
<sequence>MSAARATFKDKQPLKTLARASKSCATQSVAYGACIGRSYQEVHRDMCKDEFKAFKECVQKAMGRKW</sequence>
<dbReference type="Proteomes" id="UP000053611">
    <property type="component" value="Unassembled WGS sequence"/>
</dbReference>
<evidence type="ECO:0000313" key="1">
    <source>
        <dbReference type="EMBL" id="KLT40904.1"/>
    </source>
</evidence>
<dbReference type="GO" id="GO:0005739">
    <property type="term" value="C:mitochondrion"/>
    <property type="evidence" value="ECO:0007669"/>
    <property type="project" value="InterPro"/>
</dbReference>
<gene>
    <name evidence="1" type="ORF">CC85DRAFT_286951</name>
</gene>
<dbReference type="PANTHER" id="PTHR34561:SF1">
    <property type="entry name" value="NADH DEHYDROGENASE [UBIQUINONE] 1 ALPHA SUBCOMPLEX ASSEMBLY FACTOR 8"/>
    <property type="match status" value="1"/>
</dbReference>
<dbReference type="OrthoDB" id="3821113at2759"/>
<dbReference type="GO" id="GO:0032981">
    <property type="term" value="P:mitochondrial respiratory chain complex I assembly"/>
    <property type="evidence" value="ECO:0007669"/>
    <property type="project" value="InterPro"/>
</dbReference>
<proteinExistence type="predicted"/>
<dbReference type="PANTHER" id="PTHR34561">
    <property type="entry name" value="NADH DEHYDROGENASE [UBIQUINONE] 1 ALPHA SUBCOMPLEX ASSEMBLY FACTOR 8"/>
    <property type="match status" value="1"/>
</dbReference>
<protein>
    <recommendedName>
        <fullName evidence="3">IMS import disulfide relay-system CHCH-CHCH-like Cx9C domain-containing protein</fullName>
    </recommendedName>
</protein>
<organism evidence="1 2">
    <name type="scientific">Cutaneotrichosporon oleaginosum</name>
    <dbReference type="NCBI Taxonomy" id="879819"/>
    <lineage>
        <taxon>Eukaryota</taxon>
        <taxon>Fungi</taxon>
        <taxon>Dikarya</taxon>
        <taxon>Basidiomycota</taxon>
        <taxon>Agaricomycotina</taxon>
        <taxon>Tremellomycetes</taxon>
        <taxon>Trichosporonales</taxon>
        <taxon>Trichosporonaceae</taxon>
        <taxon>Cutaneotrichosporon</taxon>
    </lineage>
</organism>
<dbReference type="GeneID" id="28984289"/>
<accession>A0A0J1AZZ5</accession>
<dbReference type="PROSITE" id="PS51808">
    <property type="entry name" value="CHCH"/>
    <property type="match status" value="1"/>
</dbReference>
<dbReference type="AlphaFoldDB" id="A0A0J1AZZ5"/>
<name>A0A0J1AZZ5_9TREE</name>
<dbReference type="RefSeq" id="XP_018277395.1">
    <property type="nucleotide sequence ID" value="XM_018423686.1"/>
</dbReference>
<evidence type="ECO:0008006" key="3">
    <source>
        <dbReference type="Google" id="ProtNLM"/>
    </source>
</evidence>
<dbReference type="EMBL" id="KQ087226">
    <property type="protein sequence ID" value="KLT40904.1"/>
    <property type="molecule type" value="Genomic_DNA"/>
</dbReference>
<evidence type="ECO:0000313" key="2">
    <source>
        <dbReference type="Proteomes" id="UP000053611"/>
    </source>
</evidence>